<dbReference type="Proteomes" id="UP000011058">
    <property type="component" value="Chromosome"/>
</dbReference>
<organism evidence="1 2">
    <name type="scientific">Fibrella aestuarina BUZ 2</name>
    <dbReference type="NCBI Taxonomy" id="1166018"/>
    <lineage>
        <taxon>Bacteria</taxon>
        <taxon>Pseudomonadati</taxon>
        <taxon>Bacteroidota</taxon>
        <taxon>Cytophagia</taxon>
        <taxon>Cytophagales</taxon>
        <taxon>Spirosomataceae</taxon>
        <taxon>Fibrella</taxon>
    </lineage>
</organism>
<dbReference type="AlphaFoldDB" id="I0KD27"/>
<dbReference type="EMBL" id="HE796683">
    <property type="protein sequence ID" value="CCH02030.1"/>
    <property type="molecule type" value="Genomic_DNA"/>
</dbReference>
<dbReference type="PATRIC" id="fig|1166018.3.peg.978"/>
<gene>
    <name evidence="1" type="ORF">FAES_4030</name>
</gene>
<dbReference type="RefSeq" id="WP_015333129.1">
    <property type="nucleotide sequence ID" value="NC_020054.1"/>
</dbReference>
<accession>I0KD27</accession>
<keyword evidence="2" id="KW-1185">Reference proteome</keyword>
<name>I0KD27_9BACT</name>
<evidence type="ECO:0000313" key="2">
    <source>
        <dbReference type="Proteomes" id="UP000011058"/>
    </source>
</evidence>
<evidence type="ECO:0000313" key="1">
    <source>
        <dbReference type="EMBL" id="CCH02030.1"/>
    </source>
</evidence>
<dbReference type="HOGENOM" id="CLU_2425456_0_0_10"/>
<protein>
    <recommendedName>
        <fullName evidence="3">Helix-turn-helix domain-containing protein</fullName>
    </recommendedName>
</protein>
<dbReference type="eggNOG" id="ENOG5033ETK">
    <property type="taxonomic scope" value="Bacteria"/>
</dbReference>
<proteinExistence type="predicted"/>
<dbReference type="STRING" id="1166018.FAES_4030"/>
<sequence length="92" mass="10624">MTTSDQTVNHNDTYERFERESDASIQLAREAGLPVSTVNLDEWLTIKRYAERYGVTTHVVTNWIRRGTIPADCVLDLPELNDLRLVKNQAYK</sequence>
<dbReference type="OrthoDB" id="964185at2"/>
<evidence type="ECO:0008006" key="3">
    <source>
        <dbReference type="Google" id="ProtNLM"/>
    </source>
</evidence>
<reference evidence="1 2" key="1">
    <citation type="journal article" date="2012" name="J. Bacteriol.">
        <title>Genome Sequence of Fibrella aestuarina BUZ 2T, a Filamentous Marine Bacterium.</title>
        <authorList>
            <person name="Filippini M."/>
            <person name="Qi W."/>
            <person name="Blom J."/>
            <person name="Goesmann A."/>
            <person name="Smits T.H."/>
            <person name="Bagheri H.C."/>
        </authorList>
    </citation>
    <scope>NUCLEOTIDE SEQUENCE [LARGE SCALE GENOMIC DNA]</scope>
    <source>
        <strain evidence="2">BUZ 2T</strain>
    </source>
</reference>
<dbReference type="KEGG" id="fae:FAES_4030"/>